<dbReference type="GO" id="GO:0051879">
    <property type="term" value="F:Hsp90 protein binding"/>
    <property type="evidence" value="ECO:0007669"/>
    <property type="project" value="TreeGrafter"/>
</dbReference>
<dbReference type="STRING" id="7370.A0A1I8NB91"/>
<dbReference type="PANTHER" id="PTHR21207">
    <property type="entry name" value="PARKIN COREGULATED GENE PROTEIN PARK2 COREGULATED"/>
    <property type="match status" value="1"/>
</dbReference>
<dbReference type="InterPro" id="IPR016024">
    <property type="entry name" value="ARM-type_fold"/>
</dbReference>
<evidence type="ECO:0000256" key="1">
    <source>
        <dbReference type="SAM" id="MobiDB-lite"/>
    </source>
</evidence>
<dbReference type="eggNOG" id="KOG3961">
    <property type="taxonomic scope" value="Eukaryota"/>
</dbReference>
<dbReference type="VEuPathDB" id="VectorBase:MDOMA2_000925"/>
<dbReference type="PANTHER" id="PTHR21207:SF2">
    <property type="entry name" value="PARKIN COREGULATED GENE PROTEIN"/>
    <property type="match status" value="1"/>
</dbReference>
<protein>
    <recommendedName>
        <fullName evidence="3">Parkin co-regulated protein</fullName>
    </recommendedName>
</protein>
<dbReference type="SUPFAM" id="SSF48371">
    <property type="entry name" value="ARM repeat"/>
    <property type="match status" value="1"/>
</dbReference>
<name>A0A1I8NB91_MUSDO</name>
<evidence type="ECO:0000313" key="2">
    <source>
        <dbReference type="EnsemblMetazoa" id="MDOA013470-PA"/>
    </source>
</evidence>
<organism evidence="2">
    <name type="scientific">Musca domestica</name>
    <name type="common">House fly</name>
    <dbReference type="NCBI Taxonomy" id="7370"/>
    <lineage>
        <taxon>Eukaryota</taxon>
        <taxon>Metazoa</taxon>
        <taxon>Ecdysozoa</taxon>
        <taxon>Arthropoda</taxon>
        <taxon>Hexapoda</taxon>
        <taxon>Insecta</taxon>
        <taxon>Pterygota</taxon>
        <taxon>Neoptera</taxon>
        <taxon>Endopterygota</taxon>
        <taxon>Diptera</taxon>
        <taxon>Brachycera</taxon>
        <taxon>Muscomorpha</taxon>
        <taxon>Muscoidea</taxon>
        <taxon>Muscidae</taxon>
        <taxon>Musca</taxon>
    </lineage>
</organism>
<evidence type="ECO:0008006" key="3">
    <source>
        <dbReference type="Google" id="ProtNLM"/>
    </source>
</evidence>
<sequence>MAYTARPNYKRSLEHNFDCCIASREPFRYRSKSANPPVGHKALYSAQVSAAKTRYVPPFSIQTQQKNTKVVDAPMTKGSSSGSASARGKIPMPSIAVRLSVTKVKLGPSHDLNKPHRSSSFRMYFDRGDLPIKMEYLCGGDKIGWTVDIDKLDYSLYLPLFFDGLCETEHPYKTYARQGVSDLLIAGGDKLAPVIPQLILPLKNALSTKNLEVMCTTLKIIQQLVLSSDQVGPALVPFYRQLLPMFNAYKVKNLNCGDEIDYAQKNNMNLGDLIDETLQVLELHGGEDAFINIKYMVPTYESCYLN</sequence>
<dbReference type="Pfam" id="PF10274">
    <property type="entry name" value="ParcG"/>
    <property type="match status" value="1"/>
</dbReference>
<feature type="region of interest" description="Disordered" evidence="1">
    <location>
        <begin position="67"/>
        <end position="88"/>
    </location>
</feature>
<dbReference type="InterPro" id="IPR019399">
    <property type="entry name" value="Parkin_co-regulated_protein"/>
</dbReference>
<accession>A0A1I8NB91</accession>
<proteinExistence type="predicted"/>
<dbReference type="AlphaFoldDB" id="A0A1I8NB91"/>
<dbReference type="GO" id="GO:0030544">
    <property type="term" value="F:Hsp70 protein binding"/>
    <property type="evidence" value="ECO:0007669"/>
    <property type="project" value="TreeGrafter"/>
</dbReference>
<dbReference type="EnsemblMetazoa" id="MDOA013470-RA">
    <property type="protein sequence ID" value="MDOA013470-PA"/>
    <property type="gene ID" value="MDOA013470"/>
</dbReference>
<reference evidence="2" key="1">
    <citation type="submission" date="2020-05" db="UniProtKB">
        <authorList>
            <consortium name="EnsemblMetazoa"/>
        </authorList>
    </citation>
    <scope>IDENTIFICATION</scope>
    <source>
        <strain evidence="2">Aabys</strain>
    </source>
</reference>
<dbReference type="VEuPathDB" id="VectorBase:MDOA013470"/>